<reference evidence="2" key="1">
    <citation type="submission" date="2018-03" db="EMBL/GenBank/DDBJ databases">
        <authorList>
            <person name="Nunes O.C."/>
            <person name="Lopes A.R."/>
            <person name="Froufe H."/>
            <person name="Munoz-Merida A."/>
            <person name="Barroso C."/>
            <person name="Egas C."/>
        </authorList>
    </citation>
    <scope>NUCLEOTIDE SEQUENCE</scope>
    <source>
        <strain evidence="2">ON4</strain>
    </source>
</reference>
<dbReference type="EMBL" id="PXVD01000001">
    <property type="protein sequence ID" value="MDJ1369855.1"/>
    <property type="molecule type" value="Genomic_DNA"/>
</dbReference>
<organism evidence="2 3">
    <name type="scientific">Gulosibacter molinativorax</name>
    <dbReference type="NCBI Taxonomy" id="256821"/>
    <lineage>
        <taxon>Bacteria</taxon>
        <taxon>Bacillati</taxon>
        <taxon>Actinomycetota</taxon>
        <taxon>Actinomycetes</taxon>
        <taxon>Micrococcales</taxon>
        <taxon>Microbacteriaceae</taxon>
        <taxon>Gulosibacter</taxon>
    </lineage>
</organism>
<reference evidence="2" key="2">
    <citation type="journal article" date="2022" name="Sci. Rep.">
        <title>In silico prediction of the enzymes involved in the degradation of the herbicide molinate by Gulosibacter molinativorax ON4T.</title>
        <authorList>
            <person name="Lopes A.R."/>
            <person name="Bunin E."/>
            <person name="Viana A.T."/>
            <person name="Froufe H."/>
            <person name="Munoz-Merida A."/>
            <person name="Pinho D."/>
            <person name="Figueiredo J."/>
            <person name="Barroso C."/>
            <person name="Vaz-Moreira I."/>
            <person name="Bellanger X."/>
            <person name="Egas C."/>
            <person name="Nunes O.C."/>
        </authorList>
    </citation>
    <scope>NUCLEOTIDE SEQUENCE</scope>
    <source>
        <strain evidence="2">ON4</strain>
    </source>
</reference>
<proteinExistence type="predicted"/>
<dbReference type="Gene3D" id="1.25.40.10">
    <property type="entry name" value="Tetratricopeptide repeat domain"/>
    <property type="match status" value="1"/>
</dbReference>
<evidence type="ECO:0008006" key="4">
    <source>
        <dbReference type="Google" id="ProtNLM"/>
    </source>
</evidence>
<evidence type="ECO:0000313" key="2">
    <source>
        <dbReference type="EMBL" id="MDJ1369855.1"/>
    </source>
</evidence>
<evidence type="ECO:0000313" key="3">
    <source>
        <dbReference type="Proteomes" id="UP001170379"/>
    </source>
</evidence>
<sequence>MKPVTTLRKLRRRILLWSLPVVLLAGALGVLLIGQHFVAKTAIAQHQDEKHEEALNTSGQLALINLVERWKPHYNMGTSYLELDALAEAGAQFTTALELAAPAEQCPIRANFAITLEREGDKLLAEGSAEGAYAKYEEAIALIEAQDPACDQSTSNRSLDDSHERILEKLQQFEQSQPQPDQQDPESTPQPEQQPNPDALDELENGLDENKENRDQDVQENDNYGGGSGGSVDEPW</sequence>
<comment type="caution">
    <text evidence="2">The sequence shown here is derived from an EMBL/GenBank/DDBJ whole genome shotgun (WGS) entry which is preliminary data.</text>
</comment>
<gene>
    <name evidence="2" type="ORF">C7K25_00445</name>
</gene>
<protein>
    <recommendedName>
        <fullName evidence="4">Tetratricopeptide repeat protein</fullName>
    </recommendedName>
</protein>
<feature type="region of interest" description="Disordered" evidence="1">
    <location>
        <begin position="174"/>
        <end position="236"/>
    </location>
</feature>
<feature type="compositionally biased region" description="Low complexity" evidence="1">
    <location>
        <begin position="174"/>
        <end position="195"/>
    </location>
</feature>
<keyword evidence="3" id="KW-1185">Reference proteome</keyword>
<accession>A0ABT7C489</accession>
<evidence type="ECO:0000256" key="1">
    <source>
        <dbReference type="SAM" id="MobiDB-lite"/>
    </source>
</evidence>
<name>A0ABT7C489_9MICO</name>
<dbReference type="RefSeq" id="WP_026935615.1">
    <property type="nucleotide sequence ID" value="NZ_CP028426.1"/>
</dbReference>
<feature type="compositionally biased region" description="Basic and acidic residues" evidence="1">
    <location>
        <begin position="208"/>
        <end position="217"/>
    </location>
</feature>
<dbReference type="SUPFAM" id="SSF48452">
    <property type="entry name" value="TPR-like"/>
    <property type="match status" value="1"/>
</dbReference>
<dbReference type="Proteomes" id="UP001170379">
    <property type="component" value="Unassembled WGS sequence"/>
</dbReference>
<dbReference type="InterPro" id="IPR011990">
    <property type="entry name" value="TPR-like_helical_dom_sf"/>
</dbReference>